<proteinExistence type="predicted"/>
<dbReference type="Proteomes" id="UP000006732">
    <property type="component" value="Chromosome"/>
</dbReference>
<dbReference type="OrthoDB" id="9811121at2"/>
<evidence type="ECO:0000313" key="4">
    <source>
        <dbReference type="Proteomes" id="UP000006732"/>
    </source>
</evidence>
<dbReference type="Pfam" id="PF00795">
    <property type="entry name" value="CN_hydrolase"/>
    <property type="match status" value="1"/>
</dbReference>
<keyword evidence="1" id="KW-0378">Hydrolase</keyword>
<dbReference type="eggNOG" id="COG0388">
    <property type="taxonomic scope" value="Bacteria"/>
</dbReference>
<accession>A1AND0</accession>
<protein>
    <submittedName>
        <fullName evidence="3">Nitrilase/cyanide hydratase and apolipoprotein N-acyltransferase</fullName>
    </submittedName>
</protein>
<keyword evidence="3" id="KW-0012">Acyltransferase</keyword>
<dbReference type="Gene3D" id="3.60.110.10">
    <property type="entry name" value="Carbon-nitrogen hydrolase"/>
    <property type="match status" value="1"/>
</dbReference>
<dbReference type="SUPFAM" id="SSF56317">
    <property type="entry name" value="Carbon-nitrogen hydrolase"/>
    <property type="match status" value="1"/>
</dbReference>
<dbReference type="InterPro" id="IPR036526">
    <property type="entry name" value="C-N_Hydrolase_sf"/>
</dbReference>
<dbReference type="GO" id="GO:0016811">
    <property type="term" value="F:hydrolase activity, acting on carbon-nitrogen (but not peptide) bonds, in linear amides"/>
    <property type="evidence" value="ECO:0007669"/>
    <property type="project" value="UniProtKB-ARBA"/>
</dbReference>
<dbReference type="PROSITE" id="PS50263">
    <property type="entry name" value="CN_HYDROLASE"/>
    <property type="match status" value="1"/>
</dbReference>
<keyword evidence="3" id="KW-0449">Lipoprotein</keyword>
<evidence type="ECO:0000259" key="2">
    <source>
        <dbReference type="PROSITE" id="PS50263"/>
    </source>
</evidence>
<dbReference type="STRING" id="338966.Ppro_1229"/>
<organism evidence="3 4">
    <name type="scientific">Pelobacter propionicus (strain DSM 2379 / NBRC 103807 / OttBd1)</name>
    <dbReference type="NCBI Taxonomy" id="338966"/>
    <lineage>
        <taxon>Bacteria</taxon>
        <taxon>Pseudomonadati</taxon>
        <taxon>Thermodesulfobacteriota</taxon>
        <taxon>Desulfuromonadia</taxon>
        <taxon>Desulfuromonadales</taxon>
        <taxon>Desulfuromonadaceae</taxon>
        <taxon>Pelobacter</taxon>
    </lineage>
</organism>
<dbReference type="InterPro" id="IPR050345">
    <property type="entry name" value="Aliph_Amidase/BUP"/>
</dbReference>
<dbReference type="PANTHER" id="PTHR43674">
    <property type="entry name" value="NITRILASE C965.09-RELATED"/>
    <property type="match status" value="1"/>
</dbReference>
<keyword evidence="4" id="KW-1185">Reference proteome</keyword>
<dbReference type="KEGG" id="ppd:Ppro_1229"/>
<evidence type="ECO:0000256" key="1">
    <source>
        <dbReference type="ARBA" id="ARBA00022801"/>
    </source>
</evidence>
<keyword evidence="3" id="KW-0808">Transferase</keyword>
<dbReference type="CDD" id="cd07197">
    <property type="entry name" value="nitrilase"/>
    <property type="match status" value="1"/>
</dbReference>
<gene>
    <name evidence="3" type="ordered locus">Ppro_1229</name>
</gene>
<evidence type="ECO:0000313" key="3">
    <source>
        <dbReference type="EMBL" id="ABK98850.1"/>
    </source>
</evidence>
<name>A1AND0_PELPD</name>
<dbReference type="InterPro" id="IPR003010">
    <property type="entry name" value="C-N_Hydrolase"/>
</dbReference>
<dbReference type="EMBL" id="CP000482">
    <property type="protein sequence ID" value="ABK98850.1"/>
    <property type="molecule type" value="Genomic_DNA"/>
</dbReference>
<dbReference type="HOGENOM" id="CLU_030130_3_8_7"/>
<sequence length="286" mass="30934">MMHCLFLLIFATLFLGQGMIGDAAGAPGPERIRIALLHLDARPGEVGRNRRSIENAIAQAVAEKADWVLTPELAETGYGFAARIGTGWIESFPDQWIRSLAAGARHNGVALFIGIAERDSTTGNLHNSVAVIDRDGVIQGTYRKHRVVNGPAENWATKGIENNLFTVDGIPIGFLICADAYKDEISSRHKQMGARILLSPANWPPAGEMGPKGYWEERSRETGLPLIVNNRTGVEPGIDFSAGESAAIAQGKRLFTLVSPHPRLVLLDWNRATGTITPAGEISLKP</sequence>
<dbReference type="GO" id="GO:0016746">
    <property type="term" value="F:acyltransferase activity"/>
    <property type="evidence" value="ECO:0007669"/>
    <property type="project" value="UniProtKB-KW"/>
</dbReference>
<feature type="domain" description="CN hydrolase" evidence="2">
    <location>
        <begin position="32"/>
        <end position="284"/>
    </location>
</feature>
<dbReference type="AlphaFoldDB" id="A1AND0"/>
<reference evidence="3 4" key="1">
    <citation type="submission" date="2006-10" db="EMBL/GenBank/DDBJ databases">
        <title>Complete sequence of chromosome of Pelobacter propionicus DSM 2379.</title>
        <authorList>
            <consortium name="US DOE Joint Genome Institute"/>
            <person name="Copeland A."/>
            <person name="Lucas S."/>
            <person name="Lapidus A."/>
            <person name="Barry K."/>
            <person name="Detter J.C."/>
            <person name="Glavina del Rio T."/>
            <person name="Hammon N."/>
            <person name="Israni S."/>
            <person name="Dalin E."/>
            <person name="Tice H."/>
            <person name="Pitluck S."/>
            <person name="Saunders E."/>
            <person name="Brettin T."/>
            <person name="Bruce D."/>
            <person name="Han C."/>
            <person name="Tapia R."/>
            <person name="Schmutz J."/>
            <person name="Larimer F."/>
            <person name="Land M."/>
            <person name="Hauser L."/>
            <person name="Kyrpides N."/>
            <person name="Kim E."/>
            <person name="Lovley D."/>
            <person name="Richardson P."/>
        </authorList>
    </citation>
    <scope>NUCLEOTIDE SEQUENCE [LARGE SCALE GENOMIC DNA]</scope>
    <source>
        <strain evidence="4">DSM 2379 / NBRC 103807 / OttBd1</strain>
    </source>
</reference>
<dbReference type="PANTHER" id="PTHR43674:SF2">
    <property type="entry name" value="BETA-UREIDOPROPIONASE"/>
    <property type="match status" value="1"/>
</dbReference>
<dbReference type="RefSeq" id="WP_011735152.1">
    <property type="nucleotide sequence ID" value="NC_008609.1"/>
</dbReference>